<evidence type="ECO:0000313" key="1">
    <source>
        <dbReference type="EnsemblMetazoa" id="GAUT018553-PA"/>
    </source>
</evidence>
<name>A0A1A9UX08_GLOAU</name>
<dbReference type="AlphaFoldDB" id="A0A1A9UX08"/>
<dbReference type="Proteomes" id="UP000078200">
    <property type="component" value="Unassembled WGS sequence"/>
</dbReference>
<evidence type="ECO:0000313" key="2">
    <source>
        <dbReference type="Proteomes" id="UP000078200"/>
    </source>
</evidence>
<reference evidence="1" key="1">
    <citation type="submission" date="2020-05" db="UniProtKB">
        <authorList>
            <consortium name="EnsemblMetazoa"/>
        </authorList>
    </citation>
    <scope>IDENTIFICATION</scope>
    <source>
        <strain evidence="1">TTRI</strain>
    </source>
</reference>
<accession>A0A1A9UX08</accession>
<dbReference type="STRING" id="7395.A0A1A9UX08"/>
<dbReference type="VEuPathDB" id="VectorBase:GAUT018553"/>
<keyword evidence="2" id="KW-1185">Reference proteome</keyword>
<protein>
    <submittedName>
        <fullName evidence="1">Uncharacterized protein</fullName>
    </submittedName>
</protein>
<proteinExistence type="predicted"/>
<organism evidence="1 2">
    <name type="scientific">Glossina austeni</name>
    <name type="common">Savannah tsetse fly</name>
    <dbReference type="NCBI Taxonomy" id="7395"/>
    <lineage>
        <taxon>Eukaryota</taxon>
        <taxon>Metazoa</taxon>
        <taxon>Ecdysozoa</taxon>
        <taxon>Arthropoda</taxon>
        <taxon>Hexapoda</taxon>
        <taxon>Insecta</taxon>
        <taxon>Pterygota</taxon>
        <taxon>Neoptera</taxon>
        <taxon>Endopterygota</taxon>
        <taxon>Diptera</taxon>
        <taxon>Brachycera</taxon>
        <taxon>Muscomorpha</taxon>
        <taxon>Hippoboscoidea</taxon>
        <taxon>Glossinidae</taxon>
        <taxon>Glossina</taxon>
    </lineage>
</organism>
<sequence length="182" mass="20471">MISEVDSVMDTQTYRTTDIFVNMVNQWLGPKRHKVGHHPGRNHCTCSFTYDSRQPTETPSSSSSSSSTGVLGVEDLPCVAEDTLSNYEHYQLPTKVTYDGIMVLHHGYCFNFESGITKTRKTDKGVTKYVDCTASIALEKRHYILPKVAGALKALYQKHNNVGPAMMISKRWLYSQLVDDCL</sequence>
<dbReference type="EnsemblMetazoa" id="GAUT018553-RA">
    <property type="protein sequence ID" value="GAUT018553-PA"/>
    <property type="gene ID" value="GAUT018553"/>
</dbReference>